<dbReference type="InterPro" id="IPR008972">
    <property type="entry name" value="Cupredoxin"/>
</dbReference>
<dbReference type="RefSeq" id="WP_162271277.1">
    <property type="nucleotide sequence ID" value="NZ_CP015136.1"/>
</dbReference>
<dbReference type="InterPro" id="IPR029413">
    <property type="entry name" value="RG-lyase_II"/>
</dbReference>
<dbReference type="Gene3D" id="2.60.40.420">
    <property type="entry name" value="Cupredoxins - blue copper proteins"/>
    <property type="match status" value="1"/>
</dbReference>
<dbReference type="InterPro" id="IPR013784">
    <property type="entry name" value="Carb-bd-like_fold"/>
</dbReference>
<protein>
    <recommendedName>
        <fullName evidence="1">Rhamnogalacturonan lyase domain-containing protein</fullName>
    </recommendedName>
</protein>
<dbReference type="PANTHER" id="PTHR36507:SF1">
    <property type="entry name" value="BLL1555 PROTEIN"/>
    <property type="match status" value="1"/>
</dbReference>
<evidence type="ECO:0000259" key="1">
    <source>
        <dbReference type="Pfam" id="PF14686"/>
    </source>
</evidence>
<feature type="domain" description="Rhamnogalacturonan lyase" evidence="1">
    <location>
        <begin position="171"/>
        <end position="215"/>
    </location>
</feature>
<gene>
    <name evidence="2" type="ORF">LuPra_00339</name>
</gene>
<dbReference type="KEGG" id="abac:LuPra_00339"/>
<dbReference type="PANTHER" id="PTHR36507">
    <property type="entry name" value="BLL1555 PROTEIN"/>
    <property type="match status" value="1"/>
</dbReference>
<dbReference type="SUPFAM" id="SSF49503">
    <property type="entry name" value="Cupredoxins"/>
    <property type="match status" value="1"/>
</dbReference>
<dbReference type="AlphaFoldDB" id="A0A143PF39"/>
<accession>A0A143PF39</accession>
<dbReference type="STRING" id="1855912.LuPra_00339"/>
<proteinExistence type="predicted"/>
<dbReference type="GO" id="GO:0030246">
    <property type="term" value="F:carbohydrate binding"/>
    <property type="evidence" value="ECO:0007669"/>
    <property type="project" value="InterPro"/>
</dbReference>
<organism evidence="2 3">
    <name type="scientific">Luteitalea pratensis</name>
    <dbReference type="NCBI Taxonomy" id="1855912"/>
    <lineage>
        <taxon>Bacteria</taxon>
        <taxon>Pseudomonadati</taxon>
        <taxon>Acidobacteriota</taxon>
        <taxon>Vicinamibacteria</taxon>
        <taxon>Vicinamibacterales</taxon>
        <taxon>Vicinamibacteraceae</taxon>
        <taxon>Luteitalea</taxon>
    </lineage>
</organism>
<dbReference type="EMBL" id="CP015136">
    <property type="protein sequence ID" value="AMY07172.1"/>
    <property type="molecule type" value="Genomic_DNA"/>
</dbReference>
<reference evidence="2 3" key="1">
    <citation type="journal article" date="2016" name="Genome Announc.">
        <title>First Complete Genome Sequence of a Subdivision 6 Acidobacterium Strain.</title>
        <authorList>
            <person name="Huang S."/>
            <person name="Vieira S."/>
            <person name="Bunk B."/>
            <person name="Riedel T."/>
            <person name="Sproer C."/>
            <person name="Overmann J."/>
        </authorList>
    </citation>
    <scope>NUCLEOTIDE SEQUENCE [LARGE SCALE GENOMIC DNA]</scope>
    <source>
        <strain evidence="3">DSM 100886 HEG_-6_39</strain>
    </source>
</reference>
<evidence type="ECO:0000313" key="2">
    <source>
        <dbReference type="EMBL" id="AMY07172.1"/>
    </source>
</evidence>
<reference evidence="3" key="2">
    <citation type="submission" date="2016-04" db="EMBL/GenBank/DDBJ databases">
        <title>First Complete Genome Sequence of a Subdivision 6 Acidobacterium.</title>
        <authorList>
            <person name="Huang S."/>
            <person name="Vieira S."/>
            <person name="Bunk B."/>
            <person name="Riedel T."/>
            <person name="Sproeer C."/>
            <person name="Overmann J."/>
        </authorList>
    </citation>
    <scope>NUCLEOTIDE SEQUENCE [LARGE SCALE GENOMIC DNA]</scope>
    <source>
        <strain evidence="3">DSM 100886 HEG_-6_39</strain>
    </source>
</reference>
<keyword evidence="3" id="KW-1185">Reference proteome</keyword>
<evidence type="ECO:0000313" key="3">
    <source>
        <dbReference type="Proteomes" id="UP000076079"/>
    </source>
</evidence>
<dbReference type="InterPro" id="IPR052721">
    <property type="entry name" value="ET_Amicyanin"/>
</dbReference>
<name>A0A143PF39_LUTPR</name>
<dbReference type="Proteomes" id="UP000076079">
    <property type="component" value="Chromosome"/>
</dbReference>
<dbReference type="SUPFAM" id="SSF49452">
    <property type="entry name" value="Starch-binding domain-like"/>
    <property type="match status" value="1"/>
</dbReference>
<sequence precursor="true">MVLSRKVAVTVVAMASLLVWTHVPVRSQSTLGIVRGRFALPASGLDDRRPALTDPRTRPIVRQPRVGVVYLEVAPSAAFEEPVRMHERMDQRNETFVPHVLAVRTGTIVDFPNSDRIYHNVFSLSPTRRFDLGRYAVGHSKSIRFDRPGVVRVFCDIHSHMSAFILVFSHRYFAVTQPDGTFQLPAVPAGTYMLAAWFEGEVKANRQIVVRAGETSIADLPVS</sequence>
<dbReference type="Pfam" id="PF14686">
    <property type="entry name" value="fn3_3"/>
    <property type="match status" value="1"/>
</dbReference>